<accession>A0A1I6UGM1</accession>
<dbReference type="RefSeq" id="WP_176392140.1">
    <property type="nucleotide sequence ID" value="NZ_FPAA01000016.1"/>
</dbReference>
<evidence type="ECO:0008006" key="3">
    <source>
        <dbReference type="Google" id="ProtNLM"/>
    </source>
</evidence>
<gene>
    <name evidence="1" type="ORF">SAMN05444972_11643</name>
</gene>
<protein>
    <recommendedName>
        <fullName evidence="3">Phr family secreted Rap phosphatase inhibitor</fullName>
    </recommendedName>
</protein>
<keyword evidence="2" id="KW-1185">Reference proteome</keyword>
<dbReference type="Proteomes" id="UP000198660">
    <property type="component" value="Unassembled WGS sequence"/>
</dbReference>
<evidence type="ECO:0000313" key="1">
    <source>
        <dbReference type="EMBL" id="SFT00582.1"/>
    </source>
</evidence>
<name>A0A1I6UGM1_9BACL</name>
<dbReference type="EMBL" id="FPAA01000016">
    <property type="protein sequence ID" value="SFT00582.1"/>
    <property type="molecule type" value="Genomic_DNA"/>
</dbReference>
<evidence type="ECO:0000313" key="2">
    <source>
        <dbReference type="Proteomes" id="UP000198660"/>
    </source>
</evidence>
<dbReference type="AlphaFoldDB" id="A0A1I6UGM1"/>
<organism evidence="1 2">
    <name type="scientific">Marininema halotolerans</name>
    <dbReference type="NCBI Taxonomy" id="1155944"/>
    <lineage>
        <taxon>Bacteria</taxon>
        <taxon>Bacillati</taxon>
        <taxon>Bacillota</taxon>
        <taxon>Bacilli</taxon>
        <taxon>Bacillales</taxon>
        <taxon>Thermoactinomycetaceae</taxon>
        <taxon>Marininema</taxon>
    </lineage>
</organism>
<sequence length="48" mass="5218">MKKLMALSLIISILSFGVIFLCETTNTHSQAAPPIVVDKPGTEDPRPH</sequence>
<proteinExistence type="predicted"/>
<reference evidence="2" key="1">
    <citation type="submission" date="2016-10" db="EMBL/GenBank/DDBJ databases">
        <authorList>
            <person name="Varghese N."/>
            <person name="Submissions S."/>
        </authorList>
    </citation>
    <scope>NUCLEOTIDE SEQUENCE [LARGE SCALE GENOMIC DNA]</scope>
    <source>
        <strain evidence="2">DSM 45789</strain>
    </source>
</reference>